<keyword evidence="3" id="KW-1185">Reference proteome</keyword>
<dbReference type="Pfam" id="PF13358">
    <property type="entry name" value="DDE_3"/>
    <property type="match status" value="1"/>
</dbReference>
<evidence type="ECO:0000313" key="2">
    <source>
        <dbReference type="EMBL" id="GAU94788.1"/>
    </source>
</evidence>
<organism evidence="2 3">
    <name type="scientific">Ramazzottius varieornatus</name>
    <name type="common">Water bear</name>
    <name type="synonym">Tardigrade</name>
    <dbReference type="NCBI Taxonomy" id="947166"/>
    <lineage>
        <taxon>Eukaryota</taxon>
        <taxon>Metazoa</taxon>
        <taxon>Ecdysozoa</taxon>
        <taxon>Tardigrada</taxon>
        <taxon>Eutardigrada</taxon>
        <taxon>Parachela</taxon>
        <taxon>Hypsibioidea</taxon>
        <taxon>Ramazzottiidae</taxon>
        <taxon>Ramazzottius</taxon>
    </lineage>
</organism>
<dbReference type="Gene3D" id="3.30.420.10">
    <property type="entry name" value="Ribonuclease H-like superfamily/Ribonuclease H"/>
    <property type="match status" value="1"/>
</dbReference>
<accession>A0A1D1V8E8</accession>
<protein>
    <recommendedName>
        <fullName evidence="1">Tc1-like transposase DDE domain-containing protein</fullName>
    </recommendedName>
</protein>
<dbReference type="PANTHER" id="PTHR47326:SF1">
    <property type="entry name" value="HTH PSQ-TYPE DOMAIN-CONTAINING PROTEIN"/>
    <property type="match status" value="1"/>
</dbReference>
<comment type="caution">
    <text evidence="2">The sequence shown here is derived from an EMBL/GenBank/DDBJ whole genome shotgun (WGS) entry which is preliminary data.</text>
</comment>
<dbReference type="AlphaFoldDB" id="A0A1D1V8E8"/>
<dbReference type="Proteomes" id="UP000186922">
    <property type="component" value="Unassembled WGS sequence"/>
</dbReference>
<name>A0A1D1V8E8_RAMVA</name>
<evidence type="ECO:0000313" key="3">
    <source>
        <dbReference type="Proteomes" id="UP000186922"/>
    </source>
</evidence>
<dbReference type="STRING" id="947166.A0A1D1V8E8"/>
<evidence type="ECO:0000259" key="1">
    <source>
        <dbReference type="Pfam" id="PF13358"/>
    </source>
</evidence>
<dbReference type="InterPro" id="IPR038717">
    <property type="entry name" value="Tc1-like_DDE_dom"/>
</dbReference>
<reference evidence="2 3" key="1">
    <citation type="journal article" date="2016" name="Nat. Commun.">
        <title>Extremotolerant tardigrade genome and improved radiotolerance of human cultured cells by tardigrade-unique protein.</title>
        <authorList>
            <person name="Hashimoto T."/>
            <person name="Horikawa D.D."/>
            <person name="Saito Y."/>
            <person name="Kuwahara H."/>
            <person name="Kozuka-Hata H."/>
            <person name="Shin-I T."/>
            <person name="Minakuchi Y."/>
            <person name="Ohishi K."/>
            <person name="Motoyama A."/>
            <person name="Aizu T."/>
            <person name="Enomoto A."/>
            <person name="Kondo K."/>
            <person name="Tanaka S."/>
            <person name="Hara Y."/>
            <person name="Koshikawa S."/>
            <person name="Sagara H."/>
            <person name="Miura T."/>
            <person name="Yokobori S."/>
            <person name="Miyagawa K."/>
            <person name="Suzuki Y."/>
            <person name="Kubo T."/>
            <person name="Oyama M."/>
            <person name="Kohara Y."/>
            <person name="Fujiyama A."/>
            <person name="Arakawa K."/>
            <person name="Katayama T."/>
            <person name="Toyoda A."/>
            <person name="Kunieda T."/>
        </authorList>
    </citation>
    <scope>NUCLEOTIDE SEQUENCE [LARGE SCALE GENOMIC DNA]</scope>
    <source>
        <strain evidence="2 3">YOKOZUNA-1</strain>
    </source>
</reference>
<dbReference type="GO" id="GO:0003676">
    <property type="term" value="F:nucleic acid binding"/>
    <property type="evidence" value="ECO:0007669"/>
    <property type="project" value="InterPro"/>
</dbReference>
<proteinExistence type="predicted"/>
<dbReference type="OrthoDB" id="120326at2759"/>
<sequence>MVRGMPVDPTLVSVVFKLFSAKNKNLSAVGRVMGKDHKWVKNAIENYDPETKKRKVRGAGRRNAWARSVKAGAECGHDALEAGLAHRTLLNRLREFKTRRSKAVLDELTQEHKDNRVFWCLFQCEQLLENPTLFHDVVFSDEFRFNLHGGKIECWYLKEENRHDEDLQVAVGTRIKGGIMLWGAITACGLVALIRVDGRIGSGAYEEVLFERLLPYLEKHGRDLVFQQDKCPVHTSRRMGQFFWREGIEVLTWPSRSPDLNVIENVWGKMNMYICDRRPKDLEELDTLIQEAWKLPAAYLPDQRSKTTFLTCATQYMSCSIELPKDPRTHTWGQNRKQFVLTN</sequence>
<feature type="domain" description="Tc1-like transposase DDE" evidence="1">
    <location>
        <begin position="136"/>
        <end position="285"/>
    </location>
</feature>
<dbReference type="PANTHER" id="PTHR47326">
    <property type="entry name" value="TRANSPOSABLE ELEMENT TC3 TRANSPOSASE-LIKE PROTEIN"/>
    <property type="match status" value="1"/>
</dbReference>
<dbReference type="InterPro" id="IPR036397">
    <property type="entry name" value="RNaseH_sf"/>
</dbReference>
<gene>
    <name evidence="2" type="primary">RvY_06505-1</name>
    <name evidence="2" type="synonym">RvY_06505.1</name>
    <name evidence="2" type="ORF">RvY_06505</name>
</gene>
<dbReference type="EMBL" id="BDGG01000003">
    <property type="protein sequence ID" value="GAU94788.1"/>
    <property type="molecule type" value="Genomic_DNA"/>
</dbReference>